<organism evidence="2 3">
    <name type="scientific">Mycobacterium tuberculosis</name>
    <dbReference type="NCBI Taxonomy" id="1773"/>
    <lineage>
        <taxon>Bacteria</taxon>
        <taxon>Bacillati</taxon>
        <taxon>Actinomycetota</taxon>
        <taxon>Actinomycetes</taxon>
        <taxon>Mycobacteriales</taxon>
        <taxon>Mycobacteriaceae</taxon>
        <taxon>Mycobacterium</taxon>
        <taxon>Mycobacterium tuberculosis complex</taxon>
    </lineage>
</organism>
<protein>
    <submittedName>
        <fullName evidence="2">Uncharacterized protein</fullName>
    </submittedName>
</protein>
<accession>A0A655AZ95</accession>
<dbReference type="Proteomes" id="UP000050164">
    <property type="component" value="Unassembled WGS sequence"/>
</dbReference>
<gene>
    <name evidence="2" type="ORF">ERS027659_05349</name>
</gene>
<evidence type="ECO:0000313" key="3">
    <source>
        <dbReference type="Proteomes" id="UP000050164"/>
    </source>
</evidence>
<feature type="compositionally biased region" description="Polar residues" evidence="1">
    <location>
        <begin position="1"/>
        <end position="14"/>
    </location>
</feature>
<feature type="region of interest" description="Disordered" evidence="1">
    <location>
        <begin position="1"/>
        <end position="37"/>
    </location>
</feature>
<proteinExistence type="predicted"/>
<reference evidence="2 3" key="1">
    <citation type="submission" date="2015-03" db="EMBL/GenBank/DDBJ databases">
        <authorList>
            <consortium name="Pathogen Informatics"/>
        </authorList>
    </citation>
    <scope>NUCLEOTIDE SEQUENCE [LARGE SCALE GENOMIC DNA]</scope>
    <source>
        <strain evidence="2 3">Bir 185</strain>
    </source>
</reference>
<dbReference type="AlphaFoldDB" id="A0A655AZ95"/>
<sequence>MLTSLNVTTRTCLTNRAGRYMSHPQASPSRSSKYTSPSVFRGTISTLFAK</sequence>
<dbReference type="EMBL" id="CNFT01003853">
    <property type="protein sequence ID" value="CKV21296.1"/>
    <property type="molecule type" value="Genomic_DNA"/>
</dbReference>
<feature type="compositionally biased region" description="Low complexity" evidence="1">
    <location>
        <begin position="27"/>
        <end position="37"/>
    </location>
</feature>
<evidence type="ECO:0000313" key="2">
    <source>
        <dbReference type="EMBL" id="CKV21296.1"/>
    </source>
</evidence>
<name>A0A655AZ95_MYCTX</name>
<evidence type="ECO:0000256" key="1">
    <source>
        <dbReference type="SAM" id="MobiDB-lite"/>
    </source>
</evidence>